<evidence type="ECO:0000256" key="2">
    <source>
        <dbReference type="ARBA" id="ARBA00009617"/>
    </source>
</evidence>
<dbReference type="RefSeq" id="WP_039457880.1">
    <property type="nucleotide sequence ID" value="NZ_JWLZ01000025.1"/>
</dbReference>
<gene>
    <name evidence="9" type="ORF">RJ45_03105</name>
</gene>
<dbReference type="EMBL" id="JWLZ01000025">
    <property type="protein sequence ID" value="KHT65065.1"/>
    <property type="molecule type" value="Genomic_DNA"/>
</dbReference>
<evidence type="ECO:0000313" key="9">
    <source>
        <dbReference type="EMBL" id="KHT65065.1"/>
    </source>
</evidence>
<keyword evidence="6 8" id="KW-1133">Transmembrane helix</keyword>
<dbReference type="Gene3D" id="1.20.1250.20">
    <property type="entry name" value="MFS general substrate transporter like domains"/>
    <property type="match status" value="1"/>
</dbReference>
<dbReference type="NCBIfam" id="TIGR00792">
    <property type="entry name" value="gph"/>
    <property type="match status" value="1"/>
</dbReference>
<name>A0A0B9GJU1_9GAMM</name>
<accession>A0A0B9GJU1</accession>
<comment type="subcellular location">
    <subcellularLocation>
        <location evidence="1">Cell membrane</location>
        <topology evidence="1">Multi-pass membrane protein</topology>
    </subcellularLocation>
</comment>
<dbReference type="AlphaFoldDB" id="A0A0B9GJU1"/>
<keyword evidence="7 8" id="KW-0472">Membrane</keyword>
<sequence length="462" mass="51562">MEKISLKEKIGYGLGDTACGFIWNATMILLAFFYTDVFGIPAGIMGTLFLVSRILDAITDPLMGSLVDRTRTRFGRFRPFLLWGAIPFALTSMATFYTPDFSETGKIIYACITYISLTLVYTFINVPYCAMPGAITNDPQERHSLQSVRFFCAAAGGLVISGVALPLVDIIGQGDAQRGYFGAMCILGVVGAILLTISFKTTRERNVFDEENSVNVSKDFKLLFANREWRIMCLFKSMATCSNVIRGGVTLYFVKYVMERPELTSQFLLYGSIAAMLGSLLSAHLLAKYDRIQSFKIIIIVYSILSLALYFAPAEYTVMLFAINIVYLFIFNTTTPVQWLMASDVIDYEEVRSGRRLDGLVFATYLFSLKMGLAIGGALIGWILAWVSYDASLDVQPDNILQTIKFLFCIAPVILYAGMYYMLSIYRLDTKTINEVAATLEAKRKNQTTDNDQEELTPAVAK</sequence>
<evidence type="ECO:0000256" key="3">
    <source>
        <dbReference type="ARBA" id="ARBA00022448"/>
    </source>
</evidence>
<dbReference type="InterPro" id="IPR018043">
    <property type="entry name" value="Na/Gal_symport_CS"/>
</dbReference>
<dbReference type="GO" id="GO:0006814">
    <property type="term" value="P:sodium ion transport"/>
    <property type="evidence" value="ECO:0007669"/>
    <property type="project" value="InterPro"/>
</dbReference>
<feature type="transmembrane region" description="Helical" evidence="8">
    <location>
        <begin position="80"/>
        <end position="101"/>
    </location>
</feature>
<dbReference type="Pfam" id="PF13347">
    <property type="entry name" value="MFS_2"/>
    <property type="match status" value="1"/>
</dbReference>
<feature type="transmembrane region" description="Helical" evidence="8">
    <location>
        <begin position="12"/>
        <end position="34"/>
    </location>
</feature>
<feature type="transmembrane region" description="Helical" evidence="8">
    <location>
        <begin position="267"/>
        <end position="287"/>
    </location>
</feature>
<dbReference type="Proteomes" id="UP000031278">
    <property type="component" value="Unassembled WGS sequence"/>
</dbReference>
<feature type="transmembrane region" description="Helical" evidence="8">
    <location>
        <begin position="318"/>
        <end position="340"/>
    </location>
</feature>
<dbReference type="InterPro" id="IPR039672">
    <property type="entry name" value="MFS_2"/>
</dbReference>
<comment type="similarity">
    <text evidence="2">Belongs to the sodium:galactoside symporter (TC 2.A.2) family.</text>
</comment>
<keyword evidence="4" id="KW-1003">Cell membrane</keyword>
<evidence type="ECO:0000256" key="1">
    <source>
        <dbReference type="ARBA" id="ARBA00004651"/>
    </source>
</evidence>
<evidence type="ECO:0000256" key="5">
    <source>
        <dbReference type="ARBA" id="ARBA00022692"/>
    </source>
</evidence>
<dbReference type="SUPFAM" id="SSF103473">
    <property type="entry name" value="MFS general substrate transporter"/>
    <property type="match status" value="1"/>
</dbReference>
<evidence type="ECO:0000256" key="8">
    <source>
        <dbReference type="SAM" id="Phobius"/>
    </source>
</evidence>
<reference evidence="9 10" key="1">
    <citation type="submission" date="2014-12" db="EMBL/GenBank/DDBJ databases">
        <title>Genome sequencing of Photobacterium gaetbulicola AD005a.</title>
        <authorList>
            <person name="Adrian T.G.S."/>
            <person name="Chan K.G."/>
        </authorList>
    </citation>
    <scope>NUCLEOTIDE SEQUENCE [LARGE SCALE GENOMIC DNA]</scope>
    <source>
        <strain evidence="9 10">AD005a</strain>
    </source>
</reference>
<dbReference type="GO" id="GO:0008643">
    <property type="term" value="P:carbohydrate transport"/>
    <property type="evidence" value="ECO:0007669"/>
    <property type="project" value="InterPro"/>
</dbReference>
<evidence type="ECO:0000313" key="10">
    <source>
        <dbReference type="Proteomes" id="UP000031278"/>
    </source>
</evidence>
<dbReference type="NCBIfam" id="NF007237">
    <property type="entry name" value="PRK09669.1"/>
    <property type="match status" value="1"/>
</dbReference>
<keyword evidence="3" id="KW-0813">Transport</keyword>
<feature type="transmembrane region" description="Helical" evidence="8">
    <location>
        <begin position="180"/>
        <end position="199"/>
    </location>
</feature>
<feature type="transmembrane region" description="Helical" evidence="8">
    <location>
        <begin position="294"/>
        <end position="312"/>
    </location>
</feature>
<feature type="transmembrane region" description="Helical" evidence="8">
    <location>
        <begin position="148"/>
        <end position="168"/>
    </location>
</feature>
<dbReference type="InterPro" id="IPR036259">
    <property type="entry name" value="MFS_trans_sf"/>
</dbReference>
<evidence type="ECO:0000256" key="4">
    <source>
        <dbReference type="ARBA" id="ARBA00022475"/>
    </source>
</evidence>
<dbReference type="GO" id="GO:0005886">
    <property type="term" value="C:plasma membrane"/>
    <property type="evidence" value="ECO:0007669"/>
    <property type="project" value="UniProtKB-SubCell"/>
</dbReference>
<dbReference type="CDD" id="cd17332">
    <property type="entry name" value="MFS_MelB_like"/>
    <property type="match status" value="1"/>
</dbReference>
<comment type="caution">
    <text evidence="9">The sequence shown here is derived from an EMBL/GenBank/DDBJ whole genome shotgun (WGS) entry which is preliminary data.</text>
</comment>
<feature type="transmembrane region" description="Helical" evidence="8">
    <location>
        <begin position="40"/>
        <end position="59"/>
    </location>
</feature>
<dbReference type="PANTHER" id="PTHR11328:SF24">
    <property type="entry name" value="MAJOR FACILITATOR SUPERFAMILY (MFS) PROFILE DOMAIN-CONTAINING PROTEIN"/>
    <property type="match status" value="1"/>
</dbReference>
<feature type="transmembrane region" description="Helical" evidence="8">
    <location>
        <begin position="233"/>
        <end position="255"/>
    </location>
</feature>
<feature type="transmembrane region" description="Helical" evidence="8">
    <location>
        <begin position="404"/>
        <end position="423"/>
    </location>
</feature>
<feature type="transmembrane region" description="Helical" evidence="8">
    <location>
        <begin position="107"/>
        <end position="128"/>
    </location>
</feature>
<dbReference type="InterPro" id="IPR001927">
    <property type="entry name" value="Na/Gal_symport"/>
</dbReference>
<organism evidence="9 10">
    <name type="scientific">Photobacterium gaetbulicola</name>
    <dbReference type="NCBI Taxonomy" id="1295392"/>
    <lineage>
        <taxon>Bacteria</taxon>
        <taxon>Pseudomonadati</taxon>
        <taxon>Pseudomonadota</taxon>
        <taxon>Gammaproteobacteria</taxon>
        <taxon>Vibrionales</taxon>
        <taxon>Vibrionaceae</taxon>
        <taxon>Photobacterium</taxon>
    </lineage>
</organism>
<dbReference type="GO" id="GO:0015293">
    <property type="term" value="F:symporter activity"/>
    <property type="evidence" value="ECO:0007669"/>
    <property type="project" value="InterPro"/>
</dbReference>
<dbReference type="PANTHER" id="PTHR11328">
    <property type="entry name" value="MAJOR FACILITATOR SUPERFAMILY DOMAIN-CONTAINING PROTEIN"/>
    <property type="match status" value="1"/>
</dbReference>
<dbReference type="PROSITE" id="PS00872">
    <property type="entry name" value="NA_GALACTOSIDE_SYMP"/>
    <property type="match status" value="1"/>
</dbReference>
<evidence type="ECO:0000256" key="6">
    <source>
        <dbReference type="ARBA" id="ARBA00022989"/>
    </source>
</evidence>
<keyword evidence="5 8" id="KW-0812">Transmembrane</keyword>
<protein>
    <submittedName>
        <fullName evidence="9">Symporter YagG</fullName>
    </submittedName>
</protein>
<proteinExistence type="inferred from homology"/>
<evidence type="ECO:0000256" key="7">
    <source>
        <dbReference type="ARBA" id="ARBA00023136"/>
    </source>
</evidence>
<feature type="transmembrane region" description="Helical" evidence="8">
    <location>
        <begin position="360"/>
        <end position="384"/>
    </location>
</feature>